<dbReference type="GO" id="GO:0005737">
    <property type="term" value="C:cytoplasm"/>
    <property type="evidence" value="ECO:0007669"/>
    <property type="project" value="TreeGrafter"/>
</dbReference>
<comment type="cofactor">
    <cofactor evidence="1">
        <name>pantetheine 4'-phosphate</name>
        <dbReference type="ChEBI" id="CHEBI:47942"/>
    </cofactor>
</comment>
<protein>
    <submittedName>
        <fullName evidence="5">AMP-binding protein</fullName>
    </submittedName>
</protein>
<dbReference type="InterPro" id="IPR045851">
    <property type="entry name" value="AMP-bd_C_sf"/>
</dbReference>
<dbReference type="Gene3D" id="3.30.300.30">
    <property type="match status" value="1"/>
</dbReference>
<dbReference type="SUPFAM" id="SSF52777">
    <property type="entry name" value="CoA-dependent acyltransferases"/>
    <property type="match status" value="2"/>
</dbReference>
<dbReference type="GO" id="GO:0044550">
    <property type="term" value="P:secondary metabolite biosynthetic process"/>
    <property type="evidence" value="ECO:0007669"/>
    <property type="project" value="TreeGrafter"/>
</dbReference>
<dbReference type="SUPFAM" id="SSF47336">
    <property type="entry name" value="ACP-like"/>
    <property type="match status" value="1"/>
</dbReference>
<dbReference type="GO" id="GO:0043041">
    <property type="term" value="P:amino acid activation for nonribosomal peptide biosynthetic process"/>
    <property type="evidence" value="ECO:0007669"/>
    <property type="project" value="TreeGrafter"/>
</dbReference>
<feature type="domain" description="Carrier" evidence="4">
    <location>
        <begin position="506"/>
        <end position="581"/>
    </location>
</feature>
<dbReference type="InterPro" id="IPR023213">
    <property type="entry name" value="CAT-like_dom_sf"/>
</dbReference>
<sequence>MSAASISAVLRGLAQADPELPALIDGDQTISRGRLDGWSDAVAAHLAREGVRAGDIVPLQLETSPALIAAALGVLKLGAVYAVMDPQWSPRRLRRIDEILGGALALAGPGRASGCFRREVEPPGFAAPAPDPAWAPNPAPDTRVATVFFTSGSTGEPKAVLSTHDAILRLFTGAALAHYDPEIVMPHLGSSAWDVLPLEVWGPLLNGGVCVLRRRRALTPAELRGEIREHGVNTVFLTTSLFNVLVDEDVAAFEGLRAVYCGGEECSPAHAARFLAAHPDIPLYNAYGPVESTCYALTHRVTLEDTRGPVPLGRPVPRTGVHVLDGERECAPDEVGELCISGDGLSPGYLGDDALTAAKFVEATIGGRRLRVYRTGDYGALTSGGLFTFAGRLDRELKIRGHRIDAGQIERTAAGFAAVARCAVVPLPGPSGRPESLALAVVPSAEHHLDEKELRGALERALPPGWCPDTVVRLATLPLTGNGKLDTAALHAALAQRAADRTRSEADREDPEDPLVAAFSRVLGGIPVDPEATLFELGGTSLAAVRLCVALSRATGLSIPVTTVLTHPSVNAMRAWIAGQSAAEPEPTDHTVADAPSPLTGMQSGFLFQNLDGKDGHNNSYSAWRITGALELERFVEALQDVHARHAYLHGIYSFADKAMWNRCERPVTVEYLDAPDEQAALAGLREALHRPFSLFDGDVWRAVLGRLEGGEQWLFGMAVHHIAFDGWSVPIFTEDLAEAYGARCAGREARFAHPVAAPSAIYAEMERIRGLADLPGQLDHWAKELAGLPDGPAPWLSASPCPDIGVRKIDVGLAPDQAQLLHRRSRGSGLLPTFIAALGATLVELTGAEDFTVGMPVSQRSTPVLQDTIACLINTMCIRLRACADGDFAAEAEKAVLAGMRNNDPSISEVARAAGLAGRQLFHVIGAVQDSPTADLRLEGCVAEPIELPYSHLAVPLVVDLVVDEGAASIVRVLYDCALVAGTMAHNVSAGVVRRLTQAAG</sequence>
<dbReference type="Proteomes" id="UP000675781">
    <property type="component" value="Unassembled WGS sequence"/>
</dbReference>
<dbReference type="InterPro" id="IPR036736">
    <property type="entry name" value="ACP-like_sf"/>
</dbReference>
<keyword evidence="2" id="KW-0596">Phosphopantetheine</keyword>
<reference evidence="5" key="1">
    <citation type="submission" date="2021-04" db="EMBL/GenBank/DDBJ databases">
        <title>Genome based classification of Actinospica acidithermotolerans sp. nov., an actinobacterium isolated from an Indonesian hot spring.</title>
        <authorList>
            <person name="Kusuma A.B."/>
            <person name="Putra K.E."/>
            <person name="Nafisah S."/>
            <person name="Loh J."/>
            <person name="Nouioui I."/>
            <person name="Goodfellow M."/>
        </authorList>
    </citation>
    <scope>NUCLEOTIDE SEQUENCE</scope>
    <source>
        <strain evidence="5">CSCA 57</strain>
    </source>
</reference>
<dbReference type="InterPro" id="IPR001242">
    <property type="entry name" value="Condensation_dom"/>
</dbReference>
<dbReference type="PANTHER" id="PTHR45527">
    <property type="entry name" value="NONRIBOSOMAL PEPTIDE SYNTHETASE"/>
    <property type="match status" value="1"/>
</dbReference>
<proteinExistence type="predicted"/>
<dbReference type="Gene3D" id="1.10.1200.10">
    <property type="entry name" value="ACP-like"/>
    <property type="match status" value="1"/>
</dbReference>
<dbReference type="GO" id="GO:0008610">
    <property type="term" value="P:lipid biosynthetic process"/>
    <property type="evidence" value="ECO:0007669"/>
    <property type="project" value="UniProtKB-ARBA"/>
</dbReference>
<dbReference type="GO" id="GO:0003824">
    <property type="term" value="F:catalytic activity"/>
    <property type="evidence" value="ECO:0007669"/>
    <property type="project" value="InterPro"/>
</dbReference>
<name>A0A941EQZ1_9ACTN</name>
<dbReference type="Pfam" id="PF00550">
    <property type="entry name" value="PP-binding"/>
    <property type="match status" value="1"/>
</dbReference>
<dbReference type="InterPro" id="IPR000873">
    <property type="entry name" value="AMP-dep_synth/lig_dom"/>
</dbReference>
<keyword evidence="3" id="KW-0597">Phosphoprotein</keyword>
<dbReference type="Pfam" id="PF13193">
    <property type="entry name" value="AMP-binding_C"/>
    <property type="match status" value="1"/>
</dbReference>
<dbReference type="Gene3D" id="3.40.50.12780">
    <property type="entry name" value="N-terminal domain of ligase-like"/>
    <property type="match status" value="1"/>
</dbReference>
<dbReference type="InterPro" id="IPR042099">
    <property type="entry name" value="ANL_N_sf"/>
</dbReference>
<dbReference type="AlphaFoldDB" id="A0A941EQZ1"/>
<dbReference type="EMBL" id="JAGSOG010000074">
    <property type="protein sequence ID" value="MBR7834888.1"/>
    <property type="molecule type" value="Genomic_DNA"/>
</dbReference>
<dbReference type="PROSITE" id="PS00455">
    <property type="entry name" value="AMP_BINDING"/>
    <property type="match status" value="1"/>
</dbReference>
<dbReference type="Gene3D" id="3.30.559.30">
    <property type="entry name" value="Nonribosomal peptide synthetase, condensation domain"/>
    <property type="match status" value="1"/>
</dbReference>
<dbReference type="Pfam" id="PF00501">
    <property type="entry name" value="AMP-binding"/>
    <property type="match status" value="1"/>
</dbReference>
<dbReference type="InterPro" id="IPR025110">
    <property type="entry name" value="AMP-bd_C"/>
</dbReference>
<evidence type="ECO:0000256" key="1">
    <source>
        <dbReference type="ARBA" id="ARBA00001957"/>
    </source>
</evidence>
<evidence type="ECO:0000256" key="3">
    <source>
        <dbReference type="ARBA" id="ARBA00022553"/>
    </source>
</evidence>
<dbReference type="RefSeq" id="WP_212529404.1">
    <property type="nucleotide sequence ID" value="NZ_JAGSOG010000074.1"/>
</dbReference>
<dbReference type="PANTHER" id="PTHR45527:SF1">
    <property type="entry name" value="FATTY ACID SYNTHASE"/>
    <property type="match status" value="1"/>
</dbReference>
<evidence type="ECO:0000313" key="5">
    <source>
        <dbReference type="EMBL" id="MBR7834888.1"/>
    </source>
</evidence>
<dbReference type="Gene3D" id="3.30.559.10">
    <property type="entry name" value="Chloramphenicol acetyltransferase-like domain"/>
    <property type="match status" value="1"/>
</dbReference>
<dbReference type="Pfam" id="PF00668">
    <property type="entry name" value="Condensation"/>
    <property type="match status" value="1"/>
</dbReference>
<dbReference type="InterPro" id="IPR020806">
    <property type="entry name" value="PKS_PP-bd"/>
</dbReference>
<evidence type="ECO:0000259" key="4">
    <source>
        <dbReference type="PROSITE" id="PS50075"/>
    </source>
</evidence>
<dbReference type="PROSITE" id="PS50075">
    <property type="entry name" value="CARRIER"/>
    <property type="match status" value="1"/>
</dbReference>
<dbReference type="InterPro" id="IPR020845">
    <property type="entry name" value="AMP-binding_CS"/>
</dbReference>
<dbReference type="GO" id="GO:0031177">
    <property type="term" value="F:phosphopantetheine binding"/>
    <property type="evidence" value="ECO:0007669"/>
    <property type="project" value="InterPro"/>
</dbReference>
<evidence type="ECO:0000313" key="6">
    <source>
        <dbReference type="Proteomes" id="UP000675781"/>
    </source>
</evidence>
<organism evidence="5 6">
    <name type="scientific">Actinospica durhamensis</name>
    <dbReference type="NCBI Taxonomy" id="1508375"/>
    <lineage>
        <taxon>Bacteria</taxon>
        <taxon>Bacillati</taxon>
        <taxon>Actinomycetota</taxon>
        <taxon>Actinomycetes</taxon>
        <taxon>Catenulisporales</taxon>
        <taxon>Actinospicaceae</taxon>
        <taxon>Actinospica</taxon>
    </lineage>
</organism>
<dbReference type="SUPFAM" id="SSF56801">
    <property type="entry name" value="Acetyl-CoA synthetase-like"/>
    <property type="match status" value="1"/>
</dbReference>
<keyword evidence="6" id="KW-1185">Reference proteome</keyword>
<dbReference type="SMART" id="SM00823">
    <property type="entry name" value="PKS_PP"/>
    <property type="match status" value="1"/>
</dbReference>
<accession>A0A941EQZ1</accession>
<comment type="caution">
    <text evidence="5">The sequence shown here is derived from an EMBL/GenBank/DDBJ whole genome shotgun (WGS) entry which is preliminary data.</text>
</comment>
<dbReference type="InterPro" id="IPR009081">
    <property type="entry name" value="PP-bd_ACP"/>
</dbReference>
<evidence type="ECO:0000256" key="2">
    <source>
        <dbReference type="ARBA" id="ARBA00022450"/>
    </source>
</evidence>
<gene>
    <name evidence="5" type="ORF">KDL01_16565</name>
</gene>